<dbReference type="AlphaFoldDB" id="A0A1D9P331"/>
<keyword evidence="3" id="KW-1185">Reference proteome</keyword>
<gene>
    <name evidence="2" type="ORF">bhn_I1878</name>
</gene>
<evidence type="ECO:0000313" key="3">
    <source>
        <dbReference type="Proteomes" id="UP000179284"/>
    </source>
</evidence>
<dbReference type="OrthoDB" id="2169335at2"/>
<feature type="domain" description="DUF4274" evidence="1">
    <location>
        <begin position="31"/>
        <end position="99"/>
    </location>
</feature>
<dbReference type="Pfam" id="PF14096">
    <property type="entry name" value="DUF4274"/>
    <property type="match status" value="1"/>
</dbReference>
<reference evidence="3" key="1">
    <citation type="submission" date="2016-10" db="EMBL/GenBank/DDBJ databases">
        <title>The complete genome sequence of the rumen bacterium Butyrivibrio hungatei MB2003.</title>
        <authorList>
            <person name="Palevich N."/>
            <person name="Kelly W.J."/>
            <person name="Leahy S.C."/>
            <person name="Altermann E."/>
            <person name="Rakonjac J."/>
            <person name="Attwood G.T."/>
        </authorList>
    </citation>
    <scope>NUCLEOTIDE SEQUENCE [LARGE SCALE GENOMIC DNA]</scope>
    <source>
        <strain evidence="3">MB2003</strain>
    </source>
</reference>
<dbReference type="RefSeq" id="WP_083385897.1">
    <property type="nucleotide sequence ID" value="NZ_CP017831.1"/>
</dbReference>
<protein>
    <recommendedName>
        <fullName evidence="1">DUF4274 domain-containing protein</fullName>
    </recommendedName>
</protein>
<proteinExistence type="predicted"/>
<dbReference type="InterPro" id="IPR025369">
    <property type="entry name" value="DUF4274"/>
</dbReference>
<dbReference type="EMBL" id="CP017831">
    <property type="protein sequence ID" value="AOZ96911.1"/>
    <property type="molecule type" value="Genomic_DNA"/>
</dbReference>
<organism evidence="2 3">
    <name type="scientific">Butyrivibrio hungatei</name>
    <dbReference type="NCBI Taxonomy" id="185008"/>
    <lineage>
        <taxon>Bacteria</taxon>
        <taxon>Bacillati</taxon>
        <taxon>Bacillota</taxon>
        <taxon>Clostridia</taxon>
        <taxon>Lachnospirales</taxon>
        <taxon>Lachnospiraceae</taxon>
        <taxon>Butyrivibrio</taxon>
    </lineage>
</organism>
<dbReference type="Proteomes" id="UP000179284">
    <property type="component" value="Chromosome I"/>
</dbReference>
<dbReference type="KEGG" id="bhu:bhn_I1878"/>
<evidence type="ECO:0000259" key="1">
    <source>
        <dbReference type="Pfam" id="PF14096"/>
    </source>
</evidence>
<accession>A0A1D9P331</accession>
<evidence type="ECO:0000313" key="2">
    <source>
        <dbReference type="EMBL" id="AOZ96911.1"/>
    </source>
</evidence>
<name>A0A1D9P331_9FIRM</name>
<sequence length="150" mass="17033">MSINAEEIKEVRRAVYELDKDTVIKYVSELDNPEMLHVYASNYNWGDGFDIPKAIIDNPKCGLSTALMIFYGADGYTYLSGREENANMSKWNEFVTGLYYDIVNGKFLSNGIAFTVPLTKVQKYKLDKVVSPKETVFITDIDGEEMDICI</sequence>